<dbReference type="PROSITE" id="PS50110">
    <property type="entry name" value="RESPONSE_REGULATORY"/>
    <property type="match status" value="1"/>
</dbReference>
<dbReference type="SMART" id="SM00448">
    <property type="entry name" value="REC"/>
    <property type="match status" value="1"/>
</dbReference>
<dbReference type="Gene3D" id="1.20.120.160">
    <property type="entry name" value="HPT domain"/>
    <property type="match status" value="1"/>
</dbReference>
<feature type="chain" id="PRO_5040758339" description="histidine kinase" evidence="17">
    <location>
        <begin position="23"/>
        <end position="1197"/>
    </location>
</feature>
<dbReference type="GO" id="GO:0005524">
    <property type="term" value="F:ATP binding"/>
    <property type="evidence" value="ECO:0007669"/>
    <property type="project" value="UniProtKB-KW"/>
</dbReference>
<dbReference type="InterPro" id="IPR036890">
    <property type="entry name" value="HATPase_C_sf"/>
</dbReference>
<comment type="catalytic activity">
    <reaction evidence="1">
        <text>ATP + protein L-histidine = ADP + protein N-phospho-L-histidine.</text>
        <dbReference type="EC" id="2.7.13.3"/>
    </reaction>
</comment>
<keyword evidence="13 16" id="KW-0472">Membrane</keyword>
<dbReference type="PANTHER" id="PTHR43047">
    <property type="entry name" value="TWO-COMPONENT HISTIDINE PROTEIN KINASE"/>
    <property type="match status" value="1"/>
</dbReference>
<dbReference type="GO" id="GO:0009927">
    <property type="term" value="F:histidine phosphotransfer kinase activity"/>
    <property type="evidence" value="ECO:0007669"/>
    <property type="project" value="TreeGrafter"/>
</dbReference>
<feature type="modified residue" description="Phosphohistidine" evidence="14">
    <location>
        <position position="1141"/>
    </location>
</feature>
<dbReference type="GO" id="GO:0000155">
    <property type="term" value="F:phosphorelay sensor kinase activity"/>
    <property type="evidence" value="ECO:0007669"/>
    <property type="project" value="InterPro"/>
</dbReference>
<dbReference type="EMBL" id="JAKILB010000012">
    <property type="protein sequence ID" value="MCL1140162.1"/>
    <property type="molecule type" value="Genomic_DNA"/>
</dbReference>
<evidence type="ECO:0000256" key="17">
    <source>
        <dbReference type="SAM" id="SignalP"/>
    </source>
</evidence>
<dbReference type="InterPro" id="IPR036097">
    <property type="entry name" value="HisK_dim/P_sf"/>
</dbReference>
<dbReference type="SUPFAM" id="SSF47384">
    <property type="entry name" value="Homodimeric domain of signal transducing histidine kinase"/>
    <property type="match status" value="1"/>
</dbReference>
<evidence type="ECO:0000256" key="13">
    <source>
        <dbReference type="ARBA" id="ARBA00023136"/>
    </source>
</evidence>
<keyword evidence="4" id="KW-1003">Cell membrane</keyword>
<dbReference type="Pfam" id="PF02518">
    <property type="entry name" value="HATPase_c"/>
    <property type="match status" value="1"/>
</dbReference>
<keyword evidence="17" id="KW-0732">Signal</keyword>
<evidence type="ECO:0000259" key="18">
    <source>
        <dbReference type="PROSITE" id="PS50109"/>
    </source>
</evidence>
<evidence type="ECO:0000313" key="21">
    <source>
        <dbReference type="EMBL" id="MCL1140162.1"/>
    </source>
</evidence>
<dbReference type="Gene3D" id="1.10.287.130">
    <property type="match status" value="1"/>
</dbReference>
<dbReference type="InterPro" id="IPR001789">
    <property type="entry name" value="Sig_transdc_resp-reg_receiver"/>
</dbReference>
<dbReference type="InterPro" id="IPR004358">
    <property type="entry name" value="Sig_transdc_His_kin-like_C"/>
</dbReference>
<dbReference type="Gene3D" id="3.30.565.10">
    <property type="entry name" value="Histidine kinase-like ATPase, C-terminal domain"/>
    <property type="match status" value="1"/>
</dbReference>
<dbReference type="InterPro" id="IPR011006">
    <property type="entry name" value="CheY-like_superfamily"/>
</dbReference>
<evidence type="ECO:0000256" key="6">
    <source>
        <dbReference type="ARBA" id="ARBA00022553"/>
    </source>
</evidence>
<keyword evidence="22" id="KW-1185">Reference proteome</keyword>
<feature type="domain" description="Histidine kinase" evidence="18">
    <location>
        <begin position="676"/>
        <end position="892"/>
    </location>
</feature>
<dbReference type="SMART" id="SM00062">
    <property type="entry name" value="PBPb"/>
    <property type="match status" value="1"/>
</dbReference>
<dbReference type="InterPro" id="IPR003594">
    <property type="entry name" value="HATPase_dom"/>
</dbReference>
<keyword evidence="10 21" id="KW-0067">ATP-binding</keyword>
<comment type="caution">
    <text evidence="21">The sequence shown here is derived from an EMBL/GenBank/DDBJ whole genome shotgun (WGS) entry which is preliminary data.</text>
</comment>
<feature type="signal peptide" evidence="17">
    <location>
        <begin position="1"/>
        <end position="22"/>
    </location>
</feature>
<dbReference type="SMART" id="SM00387">
    <property type="entry name" value="HATPase_c"/>
    <property type="match status" value="1"/>
</dbReference>
<keyword evidence="11 16" id="KW-1133">Transmembrane helix</keyword>
<evidence type="ECO:0000259" key="20">
    <source>
        <dbReference type="PROSITE" id="PS50894"/>
    </source>
</evidence>
<dbReference type="Gene3D" id="3.40.190.10">
    <property type="entry name" value="Periplasmic binding protein-like II"/>
    <property type="match status" value="4"/>
</dbReference>
<dbReference type="InterPro" id="IPR001638">
    <property type="entry name" value="Solute-binding_3/MltF_N"/>
</dbReference>
<evidence type="ECO:0000256" key="2">
    <source>
        <dbReference type="ARBA" id="ARBA00004429"/>
    </source>
</evidence>
<dbReference type="SUPFAM" id="SSF47226">
    <property type="entry name" value="Histidine-containing phosphotransfer domain, HPT domain"/>
    <property type="match status" value="1"/>
</dbReference>
<feature type="transmembrane region" description="Helical" evidence="16">
    <location>
        <begin position="503"/>
        <end position="522"/>
    </location>
</feature>
<name>A0A9X2CFQ2_9GAMM</name>
<feature type="modified residue" description="4-aspartylphosphate" evidence="15">
    <location>
        <position position="1021"/>
    </location>
</feature>
<dbReference type="EC" id="2.7.13.3" evidence="3"/>
<protein>
    <recommendedName>
        <fullName evidence="3">histidine kinase</fullName>
        <ecNumber evidence="3">2.7.13.3</ecNumber>
    </recommendedName>
</protein>
<evidence type="ECO:0000313" key="22">
    <source>
        <dbReference type="Proteomes" id="UP001139293"/>
    </source>
</evidence>
<evidence type="ECO:0000256" key="7">
    <source>
        <dbReference type="ARBA" id="ARBA00022679"/>
    </source>
</evidence>
<keyword evidence="12" id="KW-0902">Two-component regulatory system</keyword>
<dbReference type="AlphaFoldDB" id="A0A9X2CFQ2"/>
<keyword evidence="5" id="KW-0997">Cell inner membrane</keyword>
<dbReference type="CDD" id="cd16922">
    <property type="entry name" value="HATPase_EvgS-ArcB-TorS-like"/>
    <property type="match status" value="1"/>
</dbReference>
<dbReference type="PROSITE" id="PS50894">
    <property type="entry name" value="HPT"/>
    <property type="match status" value="1"/>
</dbReference>
<dbReference type="GO" id="GO:0005886">
    <property type="term" value="C:plasma membrane"/>
    <property type="evidence" value="ECO:0007669"/>
    <property type="project" value="UniProtKB-SubCell"/>
</dbReference>
<dbReference type="PROSITE" id="PS50109">
    <property type="entry name" value="HIS_KIN"/>
    <property type="match status" value="1"/>
</dbReference>
<comment type="subcellular location">
    <subcellularLocation>
        <location evidence="2">Cell inner membrane</location>
        <topology evidence="2">Multi-pass membrane protein</topology>
    </subcellularLocation>
</comment>
<dbReference type="InterPro" id="IPR036641">
    <property type="entry name" value="HPT_dom_sf"/>
</dbReference>
<dbReference type="PRINTS" id="PR00344">
    <property type="entry name" value="BCTRLSENSOR"/>
</dbReference>
<dbReference type="SUPFAM" id="SSF53850">
    <property type="entry name" value="Periplasmic binding protein-like II"/>
    <property type="match status" value="2"/>
</dbReference>
<evidence type="ECO:0000256" key="12">
    <source>
        <dbReference type="ARBA" id="ARBA00023012"/>
    </source>
</evidence>
<evidence type="ECO:0000256" key="15">
    <source>
        <dbReference type="PROSITE-ProRule" id="PRU00169"/>
    </source>
</evidence>
<evidence type="ECO:0000256" key="11">
    <source>
        <dbReference type="ARBA" id="ARBA00022989"/>
    </source>
</evidence>
<evidence type="ECO:0000256" key="8">
    <source>
        <dbReference type="ARBA" id="ARBA00022692"/>
    </source>
</evidence>
<proteinExistence type="predicted"/>
<keyword evidence="8 16" id="KW-0812">Transmembrane</keyword>
<dbReference type="Pfam" id="PF00512">
    <property type="entry name" value="HisKA"/>
    <property type="match status" value="1"/>
</dbReference>
<evidence type="ECO:0000256" key="14">
    <source>
        <dbReference type="PROSITE-ProRule" id="PRU00110"/>
    </source>
</evidence>
<dbReference type="Pfam" id="PF00497">
    <property type="entry name" value="SBP_bac_3"/>
    <property type="match status" value="2"/>
</dbReference>
<dbReference type="InterPro" id="IPR003661">
    <property type="entry name" value="HisK_dim/P_dom"/>
</dbReference>
<reference evidence="21" key="1">
    <citation type="submission" date="2022-01" db="EMBL/GenBank/DDBJ databases">
        <title>Whole genome-based taxonomy of the Shewanellaceae.</title>
        <authorList>
            <person name="Martin-Rodriguez A.J."/>
        </authorList>
    </citation>
    <scope>NUCLEOTIDE SEQUENCE</scope>
    <source>
        <strain evidence="21">KCTC 23973</strain>
    </source>
</reference>
<dbReference type="SMART" id="SM00388">
    <property type="entry name" value="HisKA"/>
    <property type="match status" value="1"/>
</dbReference>
<dbReference type="Gene3D" id="3.40.50.2300">
    <property type="match status" value="1"/>
</dbReference>
<dbReference type="PANTHER" id="PTHR43047:SF72">
    <property type="entry name" value="OSMOSENSING HISTIDINE PROTEIN KINASE SLN1"/>
    <property type="match status" value="1"/>
</dbReference>
<keyword evidence="7" id="KW-0808">Transferase</keyword>
<dbReference type="CDD" id="cd00082">
    <property type="entry name" value="HisKA"/>
    <property type="match status" value="1"/>
</dbReference>
<evidence type="ECO:0000256" key="4">
    <source>
        <dbReference type="ARBA" id="ARBA00022475"/>
    </source>
</evidence>
<keyword evidence="6 15" id="KW-0597">Phosphoprotein</keyword>
<evidence type="ECO:0000256" key="1">
    <source>
        <dbReference type="ARBA" id="ARBA00000085"/>
    </source>
</evidence>
<sequence>MTKLVVFLLFITTFLSFPSAQSFELNSEDKAFLQKKEVLVVAMPSTGLRAYWNRSSLGAPGVYTDYLKELAQTLNIAIEFKDYNCLDKLLSAVASGEADLSLGFIPTTEREKNLLFSVPVFENYQLNWLRNSSYRNTAPTKMDWICVEGSFSCEAAAKNGYRTLTRVKTLRSLIHHLSTGKADGAVIHFGSVHHYYQTVAVGDWLGDIVFNENSQPMLSSFITAKTNAQLMSILNQYQHSVHDNQVIKPFEFNNLSMLHNELTIEAIYQQYGRNTIRYSIEDNLAPLSYISEANGEISGYIHDIVKILALKTGLNFEYVYPNKHSVDEMLATGEIDFIPGELLSEKISKSTVKTQPFYTINWSHVRTTKAYQQKVVAILDRSGKAAKLGIFNFLNNPVIYTDFALLKNDIERGVITHAYIPRSIADDYLYYGNNNDFELVYGQKHQLQSLMGISLKKDATALRDILNVAIAITTPNEISLAVQSHNTIQTEYVYGKKQARSTIIILLLFFAVVVIAGVLWNTKLKSYLQEARANGKKSHDQMQWLTSVLNSFPGMVLISDAKGVPLLSNKAYNDCFNRCVTNRCIENQTPCTFLDVVHSIAAEISSEIVHIDKSECTISGKFYRVSRDVVNHNDGNEYHITVFTDFTELKRRKEELKISQQQAVEALKTRESFLAIISHELRTPLAAMMGLMELLNPEIKTVKNKELMQNALASAERLKGLVNNILDFSKMEADQLQLDVYPSYFFEELGVIFRLHEASAELKQLSFNLNWQPSSYCQAELDWLRLSQIINNLIGNSLKFTQQGAINISVSNTDDSMQVIVEDSGCGMTTEQLTALFQPFTQADASINRKYGGTGLGMSIVQHLVQLMGGQIAVTSERYLGTKVTVNIPVKFTTACEPLVSHAQSQDEKVVQWLTAWGINTETTSDNALANPVNAGTGNLYPDLLLRQVLLANSHKTQKTADLSQKYTGTVLVADDDPINRFLFQKQLKKLGVNAVTVNDGLEALLYLSANREDIDFLITDCHMPNLNGYELVRQLRSKPEFKHFAIVGCTAEDSRLVAEKAANVGMNEVMYKPYTFNSLSEVVSRYCNKQECDNNQDTLNWLNDYSDEEQLELAAIVRDSLLADKEQLADKSIPLAALGHRIKGAANALGLEQLAQAAAECEVVAAHNADFAIDKLNIEIDTVVNTINQWLIKQHQ</sequence>
<dbReference type="Pfam" id="PF00072">
    <property type="entry name" value="Response_reg"/>
    <property type="match status" value="1"/>
</dbReference>
<dbReference type="InterPro" id="IPR008207">
    <property type="entry name" value="Sig_transdc_His_kin_Hpt_dom"/>
</dbReference>
<dbReference type="SUPFAM" id="SSF52172">
    <property type="entry name" value="CheY-like"/>
    <property type="match status" value="1"/>
</dbReference>
<dbReference type="CDD" id="cd17546">
    <property type="entry name" value="REC_hyHK_CKI1_RcsC-like"/>
    <property type="match status" value="1"/>
</dbReference>
<dbReference type="SUPFAM" id="SSF55874">
    <property type="entry name" value="ATPase domain of HSP90 chaperone/DNA topoisomerase II/histidine kinase"/>
    <property type="match status" value="1"/>
</dbReference>
<evidence type="ECO:0000259" key="19">
    <source>
        <dbReference type="PROSITE" id="PS50110"/>
    </source>
</evidence>
<evidence type="ECO:0000256" key="9">
    <source>
        <dbReference type="ARBA" id="ARBA00022777"/>
    </source>
</evidence>
<evidence type="ECO:0000256" key="10">
    <source>
        <dbReference type="ARBA" id="ARBA00022840"/>
    </source>
</evidence>
<dbReference type="Proteomes" id="UP001139293">
    <property type="component" value="Unassembled WGS sequence"/>
</dbReference>
<evidence type="ECO:0000256" key="16">
    <source>
        <dbReference type="SAM" id="Phobius"/>
    </source>
</evidence>
<feature type="domain" description="Response regulatory" evidence="19">
    <location>
        <begin position="970"/>
        <end position="1088"/>
    </location>
</feature>
<gene>
    <name evidence="21" type="ORF">L2740_16565</name>
</gene>
<feature type="domain" description="HPt" evidence="20">
    <location>
        <begin position="1095"/>
        <end position="1191"/>
    </location>
</feature>
<dbReference type="RefSeq" id="WP_248951212.1">
    <property type="nucleotide sequence ID" value="NZ_JAKILB010000012.1"/>
</dbReference>
<dbReference type="InterPro" id="IPR005467">
    <property type="entry name" value="His_kinase_dom"/>
</dbReference>
<keyword evidence="9" id="KW-0418">Kinase</keyword>
<organism evidence="21 22">
    <name type="scientific">Shewanella pneumatophori</name>
    <dbReference type="NCBI Taxonomy" id="314092"/>
    <lineage>
        <taxon>Bacteria</taxon>
        <taxon>Pseudomonadati</taxon>
        <taxon>Pseudomonadota</taxon>
        <taxon>Gammaproteobacteria</taxon>
        <taxon>Alteromonadales</taxon>
        <taxon>Shewanellaceae</taxon>
        <taxon>Shewanella</taxon>
    </lineage>
</organism>
<evidence type="ECO:0000256" key="5">
    <source>
        <dbReference type="ARBA" id="ARBA00022519"/>
    </source>
</evidence>
<keyword evidence="10 21" id="KW-0547">Nucleotide-binding</keyword>
<accession>A0A9X2CFQ2</accession>
<evidence type="ECO:0000256" key="3">
    <source>
        <dbReference type="ARBA" id="ARBA00012438"/>
    </source>
</evidence>